<keyword evidence="3" id="KW-1185">Reference proteome</keyword>
<feature type="domain" description="N-acetyltransferase" evidence="1">
    <location>
        <begin position="19"/>
        <end position="175"/>
    </location>
</feature>
<protein>
    <submittedName>
        <fullName evidence="2">Acyl-CoA N-acyltransferase</fullName>
    </submittedName>
</protein>
<evidence type="ECO:0000313" key="2">
    <source>
        <dbReference type="EMBL" id="PYI07178.1"/>
    </source>
</evidence>
<dbReference type="AlphaFoldDB" id="A0A319EKI2"/>
<organism evidence="2 3">
    <name type="scientific">Aspergillus sclerotiicarbonarius (strain CBS 121057 / IBT 28362)</name>
    <dbReference type="NCBI Taxonomy" id="1448318"/>
    <lineage>
        <taxon>Eukaryota</taxon>
        <taxon>Fungi</taxon>
        <taxon>Dikarya</taxon>
        <taxon>Ascomycota</taxon>
        <taxon>Pezizomycotina</taxon>
        <taxon>Eurotiomycetes</taxon>
        <taxon>Eurotiomycetidae</taxon>
        <taxon>Eurotiales</taxon>
        <taxon>Aspergillaceae</taxon>
        <taxon>Aspergillus</taxon>
        <taxon>Aspergillus subgen. Circumdati</taxon>
    </lineage>
</organism>
<dbReference type="PANTHER" id="PTHR43305:SF1">
    <property type="entry name" value="FAMILY N-ACETYLTRANSFERASE, PUTATIVE (AFU_ORTHOLOGUE AFUA_2G01380)-RELATED"/>
    <property type="match status" value="1"/>
</dbReference>
<dbReference type="STRING" id="1448318.A0A319EKI2"/>
<dbReference type="InterPro" id="IPR052777">
    <property type="entry name" value="Acetyltransferase_Enz"/>
</dbReference>
<reference evidence="2 3" key="1">
    <citation type="submission" date="2018-02" db="EMBL/GenBank/DDBJ databases">
        <title>The genomes of Aspergillus section Nigri reveals drivers in fungal speciation.</title>
        <authorList>
            <consortium name="DOE Joint Genome Institute"/>
            <person name="Vesth T.C."/>
            <person name="Nybo J."/>
            <person name="Theobald S."/>
            <person name="Brandl J."/>
            <person name="Frisvad J.C."/>
            <person name="Nielsen K.F."/>
            <person name="Lyhne E.K."/>
            <person name="Kogle M.E."/>
            <person name="Kuo A."/>
            <person name="Riley R."/>
            <person name="Clum A."/>
            <person name="Nolan M."/>
            <person name="Lipzen A."/>
            <person name="Salamov A."/>
            <person name="Henrissat B."/>
            <person name="Wiebenga A."/>
            <person name="De vries R.P."/>
            <person name="Grigoriev I.V."/>
            <person name="Mortensen U.H."/>
            <person name="Andersen M.R."/>
            <person name="Baker S.E."/>
        </authorList>
    </citation>
    <scope>NUCLEOTIDE SEQUENCE [LARGE SCALE GENOMIC DNA]</scope>
    <source>
        <strain evidence="2 3">CBS 121057</strain>
    </source>
</reference>
<name>A0A319EKI2_ASPSB</name>
<dbReference type="GO" id="GO:0016747">
    <property type="term" value="F:acyltransferase activity, transferring groups other than amino-acyl groups"/>
    <property type="evidence" value="ECO:0007669"/>
    <property type="project" value="InterPro"/>
</dbReference>
<sequence length="179" mass="20226">MTTTTSTPAYHIIPATTPSHITTARDLFITYAKWLNVDLTFQDFEGELASLPGKYAPPDGEILLAYSTSDPSIPLGCVALRPLPDPENLRRFCEVKRLYVAPEARRMGLGRALVNASVARAKELGYREMRLDTLRSMEGPIRLYQSLGFEEIEPYYDATKAARFKEMVFLGRYLWVDSL</sequence>
<dbReference type="PROSITE" id="PS51186">
    <property type="entry name" value="GNAT"/>
    <property type="match status" value="1"/>
</dbReference>
<keyword evidence="2" id="KW-0012">Acyltransferase</keyword>
<gene>
    <name evidence="2" type="ORF">BO78DRAFT_367610</name>
</gene>
<dbReference type="PANTHER" id="PTHR43305">
    <property type="entry name" value="FAMILY N-ACETYLTRANSFERASE, PUTATIVE (AFU_ORTHOLOGUE AFUA_2G01380)-RELATED"/>
    <property type="match status" value="1"/>
</dbReference>
<dbReference type="Gene3D" id="3.40.630.30">
    <property type="match status" value="1"/>
</dbReference>
<accession>A0A319EKI2</accession>
<dbReference type="OrthoDB" id="41532at2759"/>
<keyword evidence="2" id="KW-0808">Transferase</keyword>
<dbReference type="CDD" id="cd04301">
    <property type="entry name" value="NAT_SF"/>
    <property type="match status" value="1"/>
</dbReference>
<dbReference type="EMBL" id="KZ826344">
    <property type="protein sequence ID" value="PYI07178.1"/>
    <property type="molecule type" value="Genomic_DNA"/>
</dbReference>
<dbReference type="SUPFAM" id="SSF55729">
    <property type="entry name" value="Acyl-CoA N-acyltransferases (Nat)"/>
    <property type="match status" value="1"/>
</dbReference>
<dbReference type="Pfam" id="PF00583">
    <property type="entry name" value="Acetyltransf_1"/>
    <property type="match status" value="1"/>
</dbReference>
<dbReference type="InterPro" id="IPR016181">
    <property type="entry name" value="Acyl_CoA_acyltransferase"/>
</dbReference>
<proteinExistence type="predicted"/>
<evidence type="ECO:0000259" key="1">
    <source>
        <dbReference type="PROSITE" id="PS51186"/>
    </source>
</evidence>
<evidence type="ECO:0000313" key="3">
    <source>
        <dbReference type="Proteomes" id="UP000248423"/>
    </source>
</evidence>
<dbReference type="InterPro" id="IPR000182">
    <property type="entry name" value="GNAT_dom"/>
</dbReference>
<dbReference type="Proteomes" id="UP000248423">
    <property type="component" value="Unassembled WGS sequence"/>
</dbReference>
<dbReference type="VEuPathDB" id="FungiDB:BO78DRAFT_367610"/>